<reference evidence="16 17" key="1">
    <citation type="submission" date="2017-05" db="EMBL/GenBank/DDBJ databases">
        <title>Draft genome sequence of Elsinoe australis.</title>
        <authorList>
            <person name="Cheng Q."/>
        </authorList>
    </citation>
    <scope>NUCLEOTIDE SEQUENCE [LARGE SCALE GENOMIC DNA]</scope>
    <source>
        <strain evidence="16 17">NL1</strain>
    </source>
</reference>
<evidence type="ECO:0000256" key="2">
    <source>
        <dbReference type="ARBA" id="ARBA00010211"/>
    </source>
</evidence>
<dbReference type="FunFam" id="3.90.850.10:FF:000009">
    <property type="entry name" value="Fumarylacetoacetase"/>
    <property type="match status" value="1"/>
</dbReference>
<dbReference type="PANTHER" id="PTHR43069:SF2">
    <property type="entry name" value="FUMARYLACETOACETASE"/>
    <property type="match status" value="1"/>
</dbReference>
<feature type="binding site" evidence="12">
    <location>
        <position position="135"/>
    </location>
    <ligand>
        <name>Ca(2+)</name>
        <dbReference type="ChEBI" id="CHEBI:29108"/>
    </ligand>
</feature>
<feature type="domain" description="Fumarylacetoacetase N-terminal" evidence="15">
    <location>
        <begin position="18"/>
        <end position="127"/>
    </location>
</feature>
<feature type="binding site" evidence="12">
    <location>
        <position position="213"/>
    </location>
    <ligand>
        <name>Ca(2+)</name>
        <dbReference type="ChEBI" id="CHEBI:29108"/>
    </ligand>
</feature>
<comment type="cofactor">
    <cofactor evidence="13">
        <name>Mg(2+)</name>
        <dbReference type="ChEBI" id="CHEBI:18420"/>
    </cofactor>
    <cofactor evidence="13">
        <name>Ca(2+)</name>
        <dbReference type="ChEBI" id="CHEBI:29108"/>
    </cofactor>
</comment>
<dbReference type="EMBL" id="NHZQ01000412">
    <property type="protein sequence ID" value="PSK37455.1"/>
    <property type="molecule type" value="Genomic_DNA"/>
</dbReference>
<dbReference type="UniPathway" id="UPA00139">
    <property type="reaction ID" value="UER00341"/>
</dbReference>
<keyword evidence="4 12" id="KW-0479">Metal-binding</keyword>
<dbReference type="NCBIfam" id="TIGR01266">
    <property type="entry name" value="fum_ac_acetase"/>
    <property type="match status" value="1"/>
</dbReference>
<dbReference type="InterPro" id="IPR015377">
    <property type="entry name" value="Fumarylacetoacetase_N"/>
</dbReference>
<evidence type="ECO:0000256" key="7">
    <source>
        <dbReference type="ARBA" id="ARBA00022842"/>
    </source>
</evidence>
<dbReference type="STRING" id="40998.A0A2P7YNC8"/>
<evidence type="ECO:0000313" key="16">
    <source>
        <dbReference type="EMBL" id="PSK37455.1"/>
    </source>
</evidence>
<feature type="binding site" evidence="12">
    <location>
        <position position="245"/>
    </location>
    <ligand>
        <name>Mg(2+)</name>
        <dbReference type="ChEBI" id="CHEBI:18420"/>
    </ligand>
</feature>
<evidence type="ECO:0000256" key="6">
    <source>
        <dbReference type="ARBA" id="ARBA00022837"/>
    </source>
</evidence>
<dbReference type="GO" id="GO:0006559">
    <property type="term" value="P:L-phenylalanine catabolic process"/>
    <property type="evidence" value="ECO:0007669"/>
    <property type="project" value="UniProtKB-UniRule"/>
</dbReference>
<dbReference type="Gene3D" id="3.90.850.10">
    <property type="entry name" value="Fumarylacetoacetase-like, C-terminal domain"/>
    <property type="match status" value="1"/>
</dbReference>
<accession>A0A2P7YNC8</accession>
<feature type="binding site" evidence="11">
    <location>
        <position position="151"/>
    </location>
    <ligand>
        <name>substrate</name>
    </ligand>
</feature>
<evidence type="ECO:0000256" key="9">
    <source>
        <dbReference type="ARBA" id="ARBA00023232"/>
    </source>
</evidence>
<feature type="binding site" evidence="12">
    <location>
        <position position="265"/>
    </location>
    <ligand>
        <name>Mg(2+)</name>
        <dbReference type="ChEBI" id="CHEBI:18420"/>
    </ligand>
</feature>
<protein>
    <recommendedName>
        <fullName evidence="3 13">Fumarylacetoacetase</fullName>
        <ecNumber evidence="3 13">3.7.1.2</ecNumber>
    </recommendedName>
    <alternativeName>
        <fullName evidence="13">Fumarylacetoacetate hydrolase</fullName>
    </alternativeName>
</protein>
<dbReference type="InterPro" id="IPR011234">
    <property type="entry name" value="Fumarylacetoacetase-like_C"/>
</dbReference>
<gene>
    <name evidence="16" type="ORF">B9Z65_2197</name>
</gene>
<comment type="caution">
    <text evidence="16">The sequence shown here is derived from an EMBL/GenBank/DDBJ whole genome shotgun (WGS) entry which is preliminary data.</text>
</comment>
<feature type="binding site" evidence="11">
    <location>
        <position position="252"/>
    </location>
    <ligand>
        <name>substrate</name>
    </ligand>
</feature>
<proteinExistence type="inferred from homology"/>
<evidence type="ECO:0000256" key="8">
    <source>
        <dbReference type="ARBA" id="ARBA00022878"/>
    </source>
</evidence>
<dbReference type="SUPFAM" id="SSF56529">
    <property type="entry name" value="FAH"/>
    <property type="match status" value="1"/>
</dbReference>
<feature type="active site" description="Proton acceptor" evidence="10">
    <location>
        <position position="142"/>
    </location>
</feature>
<name>A0A2P7YNC8_9PEZI</name>
<dbReference type="GO" id="GO:0004334">
    <property type="term" value="F:fumarylacetoacetase activity"/>
    <property type="evidence" value="ECO:0007669"/>
    <property type="project" value="UniProtKB-UniRule"/>
</dbReference>
<dbReference type="AlphaFoldDB" id="A0A2P7YNC8"/>
<dbReference type="FunFam" id="2.30.30.230:FF:000001">
    <property type="entry name" value="Fumarylacetoacetase"/>
    <property type="match status" value="1"/>
</dbReference>
<dbReference type="Pfam" id="PF01557">
    <property type="entry name" value="FAA_hydrolase"/>
    <property type="match status" value="1"/>
</dbReference>
<feature type="binding site" evidence="11">
    <location>
        <position position="256"/>
    </location>
    <ligand>
        <name>substrate</name>
    </ligand>
</feature>
<feature type="binding site" evidence="11">
    <location>
        <position position="362"/>
    </location>
    <ligand>
        <name>substrate</name>
    </ligand>
</feature>
<dbReference type="Pfam" id="PF09298">
    <property type="entry name" value="FAA_hydrolase_N"/>
    <property type="match status" value="1"/>
</dbReference>
<evidence type="ECO:0000259" key="15">
    <source>
        <dbReference type="Pfam" id="PF09298"/>
    </source>
</evidence>
<feature type="binding site" evidence="12">
    <location>
        <position position="211"/>
    </location>
    <ligand>
        <name>Ca(2+)</name>
        <dbReference type="ChEBI" id="CHEBI:29108"/>
    </ligand>
</feature>
<dbReference type="GO" id="GO:1902000">
    <property type="term" value="P:homogentisate catabolic process"/>
    <property type="evidence" value="ECO:0007669"/>
    <property type="project" value="TreeGrafter"/>
</dbReference>
<comment type="similarity">
    <text evidence="2 13">Belongs to the FAH family.</text>
</comment>
<keyword evidence="8 13" id="KW-0828">Tyrosine catabolism</keyword>
<evidence type="ECO:0000313" key="17">
    <source>
        <dbReference type="Proteomes" id="UP000243723"/>
    </source>
</evidence>
<dbReference type="InterPro" id="IPR005959">
    <property type="entry name" value="Fumarylacetoacetase"/>
</dbReference>
<sequence length="432" mass="46982">MALKSWLSISPKSHFSLANIPFGIISHAKVSKPHPAIAIGDYALDLQVFAAHDGFSALSTIQPHQHVFSSPTLNAFATLGKPIHAAVRKYIQSIFLDSTPFPQVLKDNKELQQQALIPLKEVKTHLPMQIGDYTDFYAGINHAFNVGVLFRGADNALQPNYKHIPVGYHGRASSIVVSGTPIRRPNGQILDNPAAAKKVPVFSQCKKLDIELELGAFLCKSNEMGQNVPLSEAEDYIFGIVLLNDWSARDIQAWEYVPLGPFNGKNFGSTISPWVVLTDALEPFRSKGLDNDEKVLPYLDEGNAKNFYDISLEVDLKTSSGKSSTISKVKGNNLLFSFPQMLAHHSIGGCPMNTGDFLGSGTISGKEVSARGSLLEQNENGKKSINVEGEERKFLKDGDSINIRGVCGTEDGGLVGFGDCEGTILPAIELKF</sequence>
<keyword evidence="6 12" id="KW-0106">Calcium</keyword>
<keyword evidence="17" id="KW-1185">Reference proteome</keyword>
<organism evidence="16 17">
    <name type="scientific">Elsinoe australis</name>
    <dbReference type="NCBI Taxonomy" id="40998"/>
    <lineage>
        <taxon>Eukaryota</taxon>
        <taxon>Fungi</taxon>
        <taxon>Dikarya</taxon>
        <taxon>Ascomycota</taxon>
        <taxon>Pezizomycotina</taxon>
        <taxon>Dothideomycetes</taxon>
        <taxon>Dothideomycetidae</taxon>
        <taxon>Myriangiales</taxon>
        <taxon>Elsinoaceae</taxon>
        <taxon>Elsinoe</taxon>
    </lineage>
</organism>
<feature type="domain" description="Fumarylacetoacetase-like C-terminal" evidence="14">
    <location>
        <begin position="138"/>
        <end position="422"/>
    </location>
</feature>
<evidence type="ECO:0000256" key="5">
    <source>
        <dbReference type="ARBA" id="ARBA00022801"/>
    </source>
</evidence>
<evidence type="ECO:0000256" key="11">
    <source>
        <dbReference type="PIRSR" id="PIRSR605959-2"/>
    </source>
</evidence>
<keyword evidence="7 12" id="KW-0460">Magnesium</keyword>
<dbReference type="PANTHER" id="PTHR43069">
    <property type="entry name" value="FUMARYLACETOACETASE"/>
    <property type="match status" value="1"/>
</dbReference>
<comment type="pathway">
    <text evidence="1 13">Amino-acid degradation; L-phenylalanine degradation; acetoacetate and fumarate from L-phenylalanine: step 6/6.</text>
</comment>
<dbReference type="GO" id="GO:0006572">
    <property type="term" value="P:L-tyrosine catabolic process"/>
    <property type="evidence" value="ECO:0007669"/>
    <property type="project" value="UniProtKB-UniRule"/>
</dbReference>
<feature type="binding site" evidence="12">
    <location>
        <position position="269"/>
    </location>
    <ligand>
        <name>Mg(2+)</name>
        <dbReference type="ChEBI" id="CHEBI:18420"/>
    </ligand>
</feature>
<dbReference type="SUPFAM" id="SSF63433">
    <property type="entry name" value="Fumarylacetoacetate hydrolase, FAH, N-terminal domain"/>
    <property type="match status" value="1"/>
</dbReference>
<dbReference type="InterPro" id="IPR036663">
    <property type="entry name" value="Fumarylacetoacetase_C_sf"/>
</dbReference>
<dbReference type="Proteomes" id="UP000243723">
    <property type="component" value="Unassembled WGS sequence"/>
</dbReference>
<comment type="catalytic activity">
    <reaction evidence="13">
        <text>4-fumarylacetoacetate + H2O = acetoacetate + fumarate + H(+)</text>
        <dbReference type="Rhea" id="RHEA:10244"/>
        <dbReference type="ChEBI" id="CHEBI:13705"/>
        <dbReference type="ChEBI" id="CHEBI:15377"/>
        <dbReference type="ChEBI" id="CHEBI:15378"/>
        <dbReference type="ChEBI" id="CHEBI:18034"/>
        <dbReference type="ChEBI" id="CHEBI:29806"/>
        <dbReference type="EC" id="3.7.1.2"/>
    </reaction>
</comment>
<evidence type="ECO:0000256" key="3">
    <source>
        <dbReference type="ARBA" id="ARBA00012094"/>
    </source>
</evidence>
<evidence type="ECO:0000256" key="1">
    <source>
        <dbReference type="ARBA" id="ARBA00004782"/>
    </source>
</evidence>
<evidence type="ECO:0000259" key="14">
    <source>
        <dbReference type="Pfam" id="PF01557"/>
    </source>
</evidence>
<evidence type="ECO:0000256" key="12">
    <source>
        <dbReference type="PIRSR" id="PIRSR605959-3"/>
    </source>
</evidence>
<feature type="binding site" evidence="12">
    <location>
        <position position="245"/>
    </location>
    <ligand>
        <name>Ca(2+)</name>
        <dbReference type="ChEBI" id="CHEBI:29108"/>
    </ligand>
</feature>
<dbReference type="InterPro" id="IPR036462">
    <property type="entry name" value="Fumarylacetoacetase_N_sf"/>
</dbReference>
<feature type="binding site" evidence="11">
    <location>
        <position position="137"/>
    </location>
    <ligand>
        <name>substrate</name>
    </ligand>
</feature>
<dbReference type="EC" id="3.7.1.2" evidence="3 13"/>
<dbReference type="GO" id="GO:0046872">
    <property type="term" value="F:metal ion binding"/>
    <property type="evidence" value="ECO:0007669"/>
    <property type="project" value="UniProtKB-UniRule"/>
</dbReference>
<evidence type="ECO:0000256" key="4">
    <source>
        <dbReference type="ARBA" id="ARBA00022723"/>
    </source>
</evidence>
<keyword evidence="9 13" id="KW-0585">Phenylalanine catabolism</keyword>
<dbReference type="OrthoDB" id="9971669at2759"/>
<keyword evidence="5 13" id="KW-0378">Hydrolase</keyword>
<dbReference type="Gene3D" id="2.30.30.230">
    <property type="entry name" value="Fumarylacetoacetase, N-terminal domain"/>
    <property type="match status" value="1"/>
</dbReference>
<evidence type="ECO:0000256" key="13">
    <source>
        <dbReference type="RuleBase" id="RU366008"/>
    </source>
</evidence>
<evidence type="ECO:0000256" key="10">
    <source>
        <dbReference type="PIRSR" id="PIRSR605959-1"/>
    </source>
</evidence>